<protein>
    <recommendedName>
        <fullName evidence="4">Lipoprotein</fullName>
    </recommendedName>
</protein>
<comment type="caution">
    <text evidence="2">The sequence shown here is derived from an EMBL/GenBank/DDBJ whole genome shotgun (WGS) entry which is preliminary data.</text>
</comment>
<feature type="signal peptide" evidence="1">
    <location>
        <begin position="1"/>
        <end position="22"/>
    </location>
</feature>
<evidence type="ECO:0000256" key="1">
    <source>
        <dbReference type="SAM" id="SignalP"/>
    </source>
</evidence>
<accession>A0A0V8JGE4</accession>
<sequence>MRKVSWLSIGVFLIFIVTACIAEDYDVGPPTAHLYAENASSVRLTEANISWASSSGDVSKTVDDIWEFALSQKDINASRNEKVFLDFEENKENGGDIWTNPTIAANLWKEEQKVELKMNENREFEMPKSTGRYVLEVTFTTSSGTAQYVGSILVK</sequence>
<dbReference type="AlphaFoldDB" id="A0A0V8JGE4"/>
<dbReference type="Proteomes" id="UP000053681">
    <property type="component" value="Unassembled WGS sequence"/>
</dbReference>
<gene>
    <name evidence="2" type="ORF">AS180_20895</name>
</gene>
<feature type="chain" id="PRO_5039418530" description="Lipoprotein" evidence="1">
    <location>
        <begin position="23"/>
        <end position="155"/>
    </location>
</feature>
<keyword evidence="1" id="KW-0732">Signal</keyword>
<organism evidence="2 3">
    <name type="scientific">Priestia veravalensis</name>
    <dbReference type="NCBI Taxonomy" id="1414648"/>
    <lineage>
        <taxon>Bacteria</taxon>
        <taxon>Bacillati</taxon>
        <taxon>Bacillota</taxon>
        <taxon>Bacilli</taxon>
        <taxon>Bacillales</taxon>
        <taxon>Bacillaceae</taxon>
        <taxon>Priestia</taxon>
    </lineage>
</organism>
<evidence type="ECO:0000313" key="3">
    <source>
        <dbReference type="Proteomes" id="UP000053681"/>
    </source>
</evidence>
<evidence type="ECO:0008006" key="4">
    <source>
        <dbReference type="Google" id="ProtNLM"/>
    </source>
</evidence>
<keyword evidence="3" id="KW-1185">Reference proteome</keyword>
<reference evidence="2 3" key="1">
    <citation type="submission" date="2015-11" db="EMBL/GenBank/DDBJ databases">
        <title>Bacillus caseinolyticus sp nov.</title>
        <authorList>
            <person name="Dastager S.G."/>
            <person name="Mawlankar R."/>
        </authorList>
    </citation>
    <scope>NUCLEOTIDE SEQUENCE [LARGE SCALE GENOMIC DNA]</scope>
    <source>
        <strain evidence="2 3">SGD-V-76</strain>
    </source>
</reference>
<dbReference type="EMBL" id="LNQP01000127">
    <property type="protein sequence ID" value="KSU86049.1"/>
    <property type="molecule type" value="Genomic_DNA"/>
</dbReference>
<proteinExistence type="predicted"/>
<dbReference type="RefSeq" id="WP_025910331.1">
    <property type="nucleotide sequence ID" value="NZ_KQ758741.1"/>
</dbReference>
<name>A0A0V8JGE4_9BACI</name>
<evidence type="ECO:0000313" key="2">
    <source>
        <dbReference type="EMBL" id="KSU86049.1"/>
    </source>
</evidence>
<dbReference type="PROSITE" id="PS51257">
    <property type="entry name" value="PROKAR_LIPOPROTEIN"/>
    <property type="match status" value="1"/>
</dbReference>